<evidence type="ECO:0000313" key="2">
    <source>
        <dbReference type="Proteomes" id="UP000243217"/>
    </source>
</evidence>
<reference evidence="1 2" key="1">
    <citation type="journal article" date="2014" name="Genome Biol. Evol.">
        <title>The secreted proteins of Achlya hypogyna and Thraustotheca clavata identify the ancestral oomycete secretome and reveal gene acquisitions by horizontal gene transfer.</title>
        <authorList>
            <person name="Misner I."/>
            <person name="Blouin N."/>
            <person name="Leonard G."/>
            <person name="Richards T.A."/>
            <person name="Lane C.E."/>
        </authorList>
    </citation>
    <scope>NUCLEOTIDE SEQUENCE [LARGE SCALE GENOMIC DNA]</scope>
    <source>
        <strain evidence="1 2">ATCC 34112</strain>
    </source>
</reference>
<comment type="caution">
    <text evidence="1">The sequence shown here is derived from an EMBL/GenBank/DDBJ whole genome shotgun (WGS) entry which is preliminary data.</text>
</comment>
<dbReference type="Proteomes" id="UP000243217">
    <property type="component" value="Unassembled WGS sequence"/>
</dbReference>
<dbReference type="EMBL" id="JNBS01001974">
    <property type="protein sequence ID" value="OQR96384.1"/>
    <property type="molecule type" value="Genomic_DNA"/>
</dbReference>
<dbReference type="OrthoDB" id="77293at2759"/>
<dbReference type="InterPro" id="IPR011990">
    <property type="entry name" value="TPR-like_helical_dom_sf"/>
</dbReference>
<gene>
    <name evidence="1" type="ORF">THRCLA_07302</name>
</gene>
<accession>A0A1V9ZEF4</accession>
<keyword evidence="2" id="KW-1185">Reference proteome</keyword>
<dbReference type="Gene3D" id="1.25.40.10">
    <property type="entry name" value="Tetratricopeptide repeat domain"/>
    <property type="match status" value="1"/>
</dbReference>
<dbReference type="SUPFAM" id="SSF48452">
    <property type="entry name" value="TPR-like"/>
    <property type="match status" value="1"/>
</dbReference>
<proteinExistence type="predicted"/>
<name>A0A1V9ZEF4_9STRA</name>
<sequence length="1281" mass="150681">MSTFGRTTTAKSYDDWYLTHLQPQNTYRGVASGAIAQLYMLLPALMGARDYHGAAAVLSSLYRTFAAHPDLCVTASMEILRRLPTGSPMLHELLDQLIELKHEKINKIVMLREKFLLYLLQGKFYEAYHYYKDNMQPLAEVKEDVNIVSAFGILCYWLVFYEDPDLCSRYCIDNVPKIVETPLESKIGTPLLFQDAQASLQRALTLCPTSPIYIEYFVQLLVMNNEVEKAADYVEHFYHKNPRDPQACRLLLHFYQMNYPEAANSCVAICQRWIRLDPTAIEPLRALHDAYSFGSMSNKEWLTYLLNVIDECGSMAYENLNSDYTNWLWEKLAQLLGPITERNEEYQPFFQERQWWTRIFFCSAPSSNCNMFALIFKAVAAMHVCSGSDHNLFVRQVIQQSENNEEAMELLEEYHLPLDLEPPRKKRRLHFVRMKEPFWNPTRGQLRIPHILQRTQILSEPSEYDALHIHSVDIDPNTQFTTIPVPSWAPLPVQNCPPRDWLMQTINYPGNEMWHSQVAQVGKSEKELQPPMERHPILSSREWVVQVLEEERLKDPHNIGGYLKHALSTLQHQVDKYPQANERIEPLFVRRYLRCAITVFKDFPFAAKFLHWIQLYMQRDGKNSTIEKCSEFLHQRLTQVGGFIRGFPSPQYIARTLEYFQCNAAALPPHYHAYLLQSLVNDYKHAKGDYFDISEKCAEYYQKLSDRNPGDMPYFTTWMAAGRSLRSSIRAKVKPSSNKMFCYPEKRLPNLEFLGHVSEEELQKFLHQPDWQRYRHCIAEWLRTQSPISDAQIYRYLRLWFDVTDPNFPTPSLLRALILYERCQLHCQRAQNVNGNSIYLQRFPQTVLHGIHEAVSNFTQKDIHHTSPYEAFIAASRHVGYVPQEFHYFVGAFKIDNTHRETIKSQFFTGLGLGKLLQSEEESKLSLKKEDTESQLFHRQMRLWRAHARAWFIENPDCDANALFESYPLDNRPPKQLVITRIFPRVKELARLGPKTRLLRKEIFSVIIQCPKMNSRELMRYAIHVFGDLPDFHEIDLDVPFDMGANGTRFIRLTHEVRQRSYQYQMDESKKQAQIQAAKERREKFGWIDRMPRWSESTDKTVANETLAVVKMVQMAKDPLFKKSYAWYLTEVCAAIKYQRQTNNIQSTALPGMPTITSAVRYYAMNCYRKAILKLLDETYIENQRPEIWDTIVYGKLQTMYYPSRERFPGLSAVTYARVRWQQKKHLHEYIKRPYMNPYLLLFMLRHDFRGWNPPVDIEFILGEWPNCDRMFLERELFLID</sequence>
<evidence type="ECO:0000313" key="1">
    <source>
        <dbReference type="EMBL" id="OQR96384.1"/>
    </source>
</evidence>
<organism evidence="1 2">
    <name type="scientific">Thraustotheca clavata</name>
    <dbReference type="NCBI Taxonomy" id="74557"/>
    <lineage>
        <taxon>Eukaryota</taxon>
        <taxon>Sar</taxon>
        <taxon>Stramenopiles</taxon>
        <taxon>Oomycota</taxon>
        <taxon>Saprolegniomycetes</taxon>
        <taxon>Saprolegniales</taxon>
        <taxon>Achlyaceae</taxon>
        <taxon>Thraustotheca</taxon>
    </lineage>
</organism>
<protein>
    <submittedName>
        <fullName evidence="1">Uncharacterized protein</fullName>
    </submittedName>
</protein>